<gene>
    <name evidence="4" type="ORF">GCM10009416_42300</name>
</gene>
<dbReference type="InterPro" id="IPR016181">
    <property type="entry name" value="Acyl_CoA_acyltransferase"/>
</dbReference>
<keyword evidence="5" id="KW-1185">Reference proteome</keyword>
<dbReference type="InterPro" id="IPR000182">
    <property type="entry name" value="GNAT_dom"/>
</dbReference>
<organism evidence="4 5">
    <name type="scientific">Craurococcus roseus</name>
    <dbReference type="NCBI Taxonomy" id="77585"/>
    <lineage>
        <taxon>Bacteria</taxon>
        <taxon>Pseudomonadati</taxon>
        <taxon>Pseudomonadota</taxon>
        <taxon>Alphaproteobacteria</taxon>
        <taxon>Acetobacterales</taxon>
        <taxon>Acetobacteraceae</taxon>
        <taxon>Craurococcus</taxon>
    </lineage>
</organism>
<feature type="domain" description="N-acetyltransferase" evidence="3">
    <location>
        <begin position="9"/>
        <end position="171"/>
    </location>
</feature>
<proteinExistence type="predicted"/>
<dbReference type="PROSITE" id="PS51186">
    <property type="entry name" value="GNAT"/>
    <property type="match status" value="1"/>
</dbReference>
<reference evidence="5" key="1">
    <citation type="journal article" date="2019" name="Int. J. Syst. Evol. Microbiol.">
        <title>The Global Catalogue of Microorganisms (GCM) 10K type strain sequencing project: providing services to taxonomists for standard genome sequencing and annotation.</title>
        <authorList>
            <consortium name="The Broad Institute Genomics Platform"/>
            <consortium name="The Broad Institute Genome Sequencing Center for Infectious Disease"/>
            <person name="Wu L."/>
            <person name="Ma J."/>
        </authorList>
    </citation>
    <scope>NUCLEOTIDE SEQUENCE [LARGE SCALE GENOMIC DNA]</scope>
    <source>
        <strain evidence="5">JCM 9933</strain>
    </source>
</reference>
<dbReference type="PANTHER" id="PTHR10545">
    <property type="entry name" value="DIAMINE N-ACETYLTRANSFERASE"/>
    <property type="match status" value="1"/>
</dbReference>
<evidence type="ECO:0000313" key="5">
    <source>
        <dbReference type="Proteomes" id="UP001501588"/>
    </source>
</evidence>
<dbReference type="Pfam" id="PF00583">
    <property type="entry name" value="Acetyltransf_1"/>
    <property type="match status" value="1"/>
</dbReference>
<evidence type="ECO:0000313" key="4">
    <source>
        <dbReference type="EMBL" id="GAA0599791.1"/>
    </source>
</evidence>
<evidence type="ECO:0000256" key="2">
    <source>
        <dbReference type="ARBA" id="ARBA00023315"/>
    </source>
</evidence>
<keyword evidence="1" id="KW-0808">Transferase</keyword>
<protein>
    <recommendedName>
        <fullName evidence="3">N-acetyltransferase domain-containing protein</fullName>
    </recommendedName>
</protein>
<name>A0ABP3R158_9PROT</name>
<comment type="caution">
    <text evidence="4">The sequence shown here is derived from an EMBL/GenBank/DDBJ whole genome shotgun (WGS) entry which is preliminary data.</text>
</comment>
<evidence type="ECO:0000256" key="1">
    <source>
        <dbReference type="ARBA" id="ARBA00022679"/>
    </source>
</evidence>
<dbReference type="EMBL" id="BAAAFZ010000071">
    <property type="protein sequence ID" value="GAA0599791.1"/>
    <property type="molecule type" value="Genomic_DNA"/>
</dbReference>
<dbReference type="PANTHER" id="PTHR10545:SF29">
    <property type="entry name" value="GH14572P-RELATED"/>
    <property type="match status" value="1"/>
</dbReference>
<evidence type="ECO:0000259" key="3">
    <source>
        <dbReference type="PROSITE" id="PS51186"/>
    </source>
</evidence>
<dbReference type="SUPFAM" id="SSF55729">
    <property type="entry name" value="Acyl-CoA N-acyltransferases (Nat)"/>
    <property type="match status" value="1"/>
</dbReference>
<dbReference type="InterPro" id="IPR051016">
    <property type="entry name" value="Diverse_Substrate_AcTransf"/>
</dbReference>
<dbReference type="Proteomes" id="UP001501588">
    <property type="component" value="Unassembled WGS sequence"/>
</dbReference>
<keyword evidence="2" id="KW-0012">Acyltransferase</keyword>
<sequence length="174" mass="17525">MTPASGGGCRVRPFEAGDAEAVAAMVAGLNREEGHDPATAPDAAELRASFLGAGAWGFLLVAAPGTDAAGPEPEPVGYATGHATYETEFAARGFYMGDLYVSPGHRRRGVGRALVAAMAAGARARGGSFLWWTALPGNAAAHRFYASVGGAGEDLRAFALAGAAFGDLTAGAAR</sequence>
<dbReference type="CDD" id="cd04301">
    <property type="entry name" value="NAT_SF"/>
    <property type="match status" value="1"/>
</dbReference>
<dbReference type="Gene3D" id="3.40.630.30">
    <property type="match status" value="1"/>
</dbReference>
<accession>A0ABP3R158</accession>